<dbReference type="AlphaFoldDB" id="A0A2S9YUN6"/>
<accession>A0A2S9YUN6</accession>
<evidence type="ECO:0000313" key="2">
    <source>
        <dbReference type="EMBL" id="PRQ08817.1"/>
    </source>
</evidence>
<organism evidence="2 3">
    <name type="scientific">Enhygromyxa salina</name>
    <dbReference type="NCBI Taxonomy" id="215803"/>
    <lineage>
        <taxon>Bacteria</taxon>
        <taxon>Pseudomonadati</taxon>
        <taxon>Myxococcota</taxon>
        <taxon>Polyangia</taxon>
        <taxon>Nannocystales</taxon>
        <taxon>Nannocystaceae</taxon>
        <taxon>Enhygromyxa</taxon>
    </lineage>
</organism>
<dbReference type="RefSeq" id="WP_106088483.1">
    <property type="nucleotide sequence ID" value="NZ_PVNL01000035.1"/>
</dbReference>
<feature type="region of interest" description="Disordered" evidence="1">
    <location>
        <begin position="21"/>
        <end position="63"/>
    </location>
</feature>
<comment type="caution">
    <text evidence="2">The sequence shown here is derived from an EMBL/GenBank/DDBJ whole genome shotgun (WGS) entry which is preliminary data.</text>
</comment>
<evidence type="ECO:0000256" key="1">
    <source>
        <dbReference type="SAM" id="MobiDB-lite"/>
    </source>
</evidence>
<reference evidence="2 3" key="1">
    <citation type="submission" date="2018-03" db="EMBL/GenBank/DDBJ databases">
        <title>Draft Genome Sequences of the Obligatory Marine Myxobacteria Enhygromyxa salina SWB007.</title>
        <authorList>
            <person name="Poehlein A."/>
            <person name="Moghaddam J.A."/>
            <person name="Harms H."/>
            <person name="Alanjari M."/>
            <person name="Koenig G.M."/>
            <person name="Daniel R."/>
            <person name="Schaeberle T.F."/>
        </authorList>
    </citation>
    <scope>NUCLEOTIDE SEQUENCE [LARGE SCALE GENOMIC DNA]</scope>
    <source>
        <strain evidence="2 3">SWB007</strain>
    </source>
</reference>
<evidence type="ECO:0008006" key="4">
    <source>
        <dbReference type="Google" id="ProtNLM"/>
    </source>
</evidence>
<dbReference type="OrthoDB" id="9828606at2"/>
<dbReference type="PROSITE" id="PS51257">
    <property type="entry name" value="PROKAR_LIPOPROTEIN"/>
    <property type="match status" value="1"/>
</dbReference>
<evidence type="ECO:0000313" key="3">
    <source>
        <dbReference type="Proteomes" id="UP000238823"/>
    </source>
</evidence>
<protein>
    <recommendedName>
        <fullName evidence="4">Lipoprotein</fullName>
    </recommendedName>
</protein>
<name>A0A2S9YUN6_9BACT</name>
<dbReference type="Proteomes" id="UP000238823">
    <property type="component" value="Unassembled WGS sequence"/>
</dbReference>
<feature type="compositionally biased region" description="Basic and acidic residues" evidence="1">
    <location>
        <begin position="22"/>
        <end position="51"/>
    </location>
</feature>
<proteinExistence type="predicted"/>
<sequence length="197" mass="21268">MQTRIVPLIIAAAFLTIACDSKPAEGEKKQDKEPAEKTAEKAPEAAPEKAPEAPPAEEAPAVTPGEVNLEEFEEPFLGKMLLPKGAEATNMSDKGGHYKFPLSADGFEALYIDYETTGGETTLDKAKKATKWTVSNAEITTAATSEAGVHVVELERASDNKIFVLGFRPDSYTKCWGPKSQLENCKQIINSIPMPAK</sequence>
<gene>
    <name evidence="2" type="ORF">ENSA7_14490</name>
</gene>
<dbReference type="EMBL" id="PVNL01000035">
    <property type="protein sequence ID" value="PRQ08817.1"/>
    <property type="molecule type" value="Genomic_DNA"/>
</dbReference>